<protein>
    <submittedName>
        <fullName evidence="3">Exopolyphosphatase-related protein</fullName>
    </submittedName>
    <submittedName>
        <fullName evidence="4">Phosphoesterase RecJ domain-containing protein</fullName>
    </submittedName>
</protein>
<dbReference type="SUPFAM" id="SSF64182">
    <property type="entry name" value="DHH phosphoesterases"/>
    <property type="match status" value="1"/>
</dbReference>
<dbReference type="AlphaFoldDB" id="A0A0R2K704"/>
<proteinExistence type="predicted"/>
<name>A0A0R2K704_9LACO</name>
<organism evidence="3 5">
    <name type="scientific">Pediococcus ethanolidurans</name>
    <dbReference type="NCBI Taxonomy" id="319653"/>
    <lineage>
        <taxon>Bacteria</taxon>
        <taxon>Bacillati</taxon>
        <taxon>Bacillota</taxon>
        <taxon>Bacilli</taxon>
        <taxon>Lactobacillales</taxon>
        <taxon>Lactobacillaceae</taxon>
        <taxon>Pediococcus</taxon>
    </lineage>
</organism>
<evidence type="ECO:0000259" key="2">
    <source>
        <dbReference type="Pfam" id="PF02272"/>
    </source>
</evidence>
<dbReference type="Pfam" id="PF02272">
    <property type="entry name" value="DHHA1"/>
    <property type="match status" value="1"/>
</dbReference>
<evidence type="ECO:0000259" key="1">
    <source>
        <dbReference type="Pfam" id="PF01368"/>
    </source>
</evidence>
<evidence type="ECO:0000313" key="4">
    <source>
        <dbReference type="EMBL" id="SER55936.1"/>
    </source>
</evidence>
<gene>
    <name evidence="3" type="ORF">IV87_GL000344</name>
    <name evidence="4" type="ORF">SAMN04487973_10956</name>
</gene>
<dbReference type="Pfam" id="PF01368">
    <property type="entry name" value="DHH"/>
    <property type="match status" value="1"/>
</dbReference>
<dbReference type="InterPro" id="IPR003156">
    <property type="entry name" value="DHHA1_dom"/>
</dbReference>
<reference evidence="4 6" key="2">
    <citation type="submission" date="2016-10" db="EMBL/GenBank/DDBJ databases">
        <authorList>
            <person name="Varghese N."/>
            <person name="Submissions S."/>
        </authorList>
    </citation>
    <scope>NUCLEOTIDE SEQUENCE [LARGE SCALE GENOMIC DNA]</scope>
    <source>
        <strain evidence="4 6">CGMCC 1.3889</strain>
    </source>
</reference>
<dbReference type="GeneID" id="76043722"/>
<feature type="domain" description="DHHA1" evidence="2">
    <location>
        <begin position="224"/>
        <end position="308"/>
    </location>
</feature>
<accession>A0A0R2K704</accession>
<dbReference type="RefSeq" id="WP_057806473.1">
    <property type="nucleotide sequence ID" value="NZ_BJYP01000023.1"/>
</dbReference>
<dbReference type="OrthoDB" id="9803668at2"/>
<keyword evidence="6" id="KW-1185">Reference proteome</keyword>
<dbReference type="GO" id="GO:0003676">
    <property type="term" value="F:nucleic acid binding"/>
    <property type="evidence" value="ECO:0007669"/>
    <property type="project" value="InterPro"/>
</dbReference>
<dbReference type="PANTHER" id="PTHR47618">
    <property type="entry name" value="BIFUNCTIONAL OLIGORIBONUCLEASE AND PAP PHOSPHATASE NRNA"/>
    <property type="match status" value="1"/>
</dbReference>
<dbReference type="Proteomes" id="UP000051749">
    <property type="component" value="Unassembled WGS sequence"/>
</dbReference>
<dbReference type="Gene3D" id="3.90.1640.10">
    <property type="entry name" value="inorganic pyrophosphatase (n-terminal core)"/>
    <property type="match status" value="1"/>
</dbReference>
<reference evidence="3 5" key="1">
    <citation type="journal article" date="2015" name="Genome Announc.">
        <title>Expanding the biotechnology potential of lactobacilli through comparative genomics of 213 strains and associated genera.</title>
        <authorList>
            <person name="Sun Z."/>
            <person name="Harris H.M."/>
            <person name="McCann A."/>
            <person name="Guo C."/>
            <person name="Argimon S."/>
            <person name="Zhang W."/>
            <person name="Yang X."/>
            <person name="Jeffery I.B."/>
            <person name="Cooney J.C."/>
            <person name="Kagawa T.F."/>
            <person name="Liu W."/>
            <person name="Song Y."/>
            <person name="Salvetti E."/>
            <person name="Wrobel A."/>
            <person name="Rasinkangas P."/>
            <person name="Parkhill J."/>
            <person name="Rea M.C."/>
            <person name="O'Sullivan O."/>
            <person name="Ritari J."/>
            <person name="Douillard F.P."/>
            <person name="Paul Ross R."/>
            <person name="Yang R."/>
            <person name="Briner A.E."/>
            <person name="Felis G.E."/>
            <person name="de Vos W.M."/>
            <person name="Barrangou R."/>
            <person name="Klaenhammer T.R."/>
            <person name="Caufield P.W."/>
            <person name="Cui Y."/>
            <person name="Zhang H."/>
            <person name="O'Toole P.W."/>
        </authorList>
    </citation>
    <scope>NUCLEOTIDE SEQUENCE [LARGE SCALE GENOMIC DNA]</scope>
    <source>
        <strain evidence="3 5">DSM 22301</strain>
    </source>
</reference>
<dbReference type="Gene3D" id="3.10.310.30">
    <property type="match status" value="1"/>
</dbReference>
<dbReference type="PATRIC" id="fig|319653.3.peg.353"/>
<dbReference type="PANTHER" id="PTHR47618:SF1">
    <property type="entry name" value="BIFUNCTIONAL OLIGORIBONUCLEASE AND PAP PHOSPHATASE NRNA"/>
    <property type="match status" value="1"/>
</dbReference>
<dbReference type="InterPro" id="IPR001667">
    <property type="entry name" value="DDH_dom"/>
</dbReference>
<dbReference type="EMBL" id="FOGK01000009">
    <property type="protein sequence ID" value="SER55936.1"/>
    <property type="molecule type" value="Genomic_DNA"/>
</dbReference>
<comment type="caution">
    <text evidence="3">The sequence shown here is derived from an EMBL/GenBank/DDBJ whole genome shotgun (WGS) entry which is preliminary data.</text>
</comment>
<dbReference type="InterPro" id="IPR038763">
    <property type="entry name" value="DHH_sf"/>
</dbReference>
<evidence type="ECO:0000313" key="6">
    <source>
        <dbReference type="Proteomes" id="UP000182818"/>
    </source>
</evidence>
<dbReference type="STRING" id="319653.SAMN04487973_10956"/>
<dbReference type="EMBL" id="JQBY01000012">
    <property type="protein sequence ID" value="KRN82263.1"/>
    <property type="molecule type" value="Genomic_DNA"/>
</dbReference>
<dbReference type="InterPro" id="IPR051319">
    <property type="entry name" value="Oligoribo/pAp-PDE_c-di-AMP_PDE"/>
</dbReference>
<feature type="domain" description="DDH" evidence="1">
    <location>
        <begin position="14"/>
        <end position="150"/>
    </location>
</feature>
<sequence length="316" mass="34448">MNSKIMALIKAHQRIFIYRHVNPDPDAIGSQAGLARMLRISFPKKQIFAVGSPSSSLAWISTEMSLKKLPTPEDLVIVVDCANLARIDGPMPVKPTIKIDHHPNLDPYAQINWVQDGTSSCAELIYELYQTYRSELSLDLKTASSLYAGIIGDTVGFSTADTTSQTFMTAAALRQLGVDVARLSQQVTAIDTRTSQLYGFVMSNVAVNAHGLGCLVISQNVLKSFGLNWGEEDPVVSLPGKLEDVKMWLMFIESPDNRYRVHLRSKSIPVDGLARQFAGGGHPLASGTYVNDLQEVEAIIQAADKLLNAQSSDVSA</sequence>
<evidence type="ECO:0000313" key="5">
    <source>
        <dbReference type="Proteomes" id="UP000051749"/>
    </source>
</evidence>
<dbReference type="Proteomes" id="UP000182818">
    <property type="component" value="Unassembled WGS sequence"/>
</dbReference>
<evidence type="ECO:0000313" key="3">
    <source>
        <dbReference type="EMBL" id="KRN82263.1"/>
    </source>
</evidence>